<gene>
    <name evidence="2" type="ORF">N1851_027338</name>
</gene>
<dbReference type="GO" id="GO:0015074">
    <property type="term" value="P:DNA integration"/>
    <property type="evidence" value="ECO:0007669"/>
    <property type="project" value="InterPro"/>
</dbReference>
<dbReference type="AlphaFoldDB" id="A0AA47MAK8"/>
<evidence type="ECO:0000313" key="2">
    <source>
        <dbReference type="EMBL" id="KAK0136547.1"/>
    </source>
</evidence>
<proteinExistence type="predicted"/>
<feature type="region of interest" description="Disordered" evidence="1">
    <location>
        <begin position="1"/>
        <end position="26"/>
    </location>
</feature>
<dbReference type="InterPro" id="IPR013762">
    <property type="entry name" value="Integrase-like_cat_sf"/>
</dbReference>
<evidence type="ECO:0000313" key="3">
    <source>
        <dbReference type="Proteomes" id="UP001174136"/>
    </source>
</evidence>
<sequence>MLGNSDYKSMTSSEISEDEYVPSSTPESDVLEEELKLLQSPRNYSSLNNLDVLRLKKGRDGAHLPLPNPWQIVSYQNPPVTDVLRLKKKTNGGRVYNKRHYCLYCFKPYAKIGTSWTLKENKWDEWVSSHALRNLRESKWNKPLLIPYCEDVVRLHNHIDTERPKYRSNLETAPNKRNWLSLAKLTLCEVIVFNRRREGEVSKMSLTDFLLRNTFASNPDLDLALTDVEKKLCKYFERVEIKGKRDKKVPVLLSPDMVSSIQMLVTYRRQCAVPPENVYLFGRPEAESHLRGSDAIRAIAHECGVKDPQTLTSTRLRKQMATMSQVLNLKDNEEDCLAGFMGHNIRVHRQYYRLPEGTLQVAKVAKLLMACERGELSQFKGMTLDEISIDPTGPRPVERTPTEEDQESDASSQLTRAGVGNPRLRSRMRLFSAALVAP</sequence>
<feature type="region of interest" description="Disordered" evidence="1">
    <location>
        <begin position="383"/>
        <end position="421"/>
    </location>
</feature>
<dbReference type="PANTHER" id="PTHR33480">
    <property type="entry name" value="SET DOMAIN-CONTAINING PROTEIN-RELATED"/>
    <property type="match status" value="1"/>
</dbReference>
<dbReference type="EMBL" id="JAOPHQ010005144">
    <property type="protein sequence ID" value="KAK0136547.1"/>
    <property type="molecule type" value="Genomic_DNA"/>
</dbReference>
<accession>A0AA47MAK8</accession>
<protein>
    <submittedName>
        <fullName evidence="2">Uncharacterized protein</fullName>
    </submittedName>
</protein>
<dbReference type="PANTHER" id="PTHR33480:SF5">
    <property type="entry name" value="SI:DKEY-51D8.9"/>
    <property type="match status" value="1"/>
</dbReference>
<keyword evidence="3" id="KW-1185">Reference proteome</keyword>
<evidence type="ECO:0000256" key="1">
    <source>
        <dbReference type="SAM" id="MobiDB-lite"/>
    </source>
</evidence>
<dbReference type="GO" id="GO:0003677">
    <property type="term" value="F:DNA binding"/>
    <property type="evidence" value="ECO:0007669"/>
    <property type="project" value="InterPro"/>
</dbReference>
<comment type="caution">
    <text evidence="2">The sequence shown here is derived from an EMBL/GenBank/DDBJ whole genome shotgun (WGS) entry which is preliminary data.</text>
</comment>
<dbReference type="Proteomes" id="UP001174136">
    <property type="component" value="Unassembled WGS sequence"/>
</dbReference>
<feature type="compositionally biased region" description="Polar residues" evidence="1">
    <location>
        <begin position="1"/>
        <end position="14"/>
    </location>
</feature>
<dbReference type="GO" id="GO:0006310">
    <property type="term" value="P:DNA recombination"/>
    <property type="evidence" value="ECO:0007669"/>
    <property type="project" value="InterPro"/>
</dbReference>
<dbReference type="Gene3D" id="1.10.443.10">
    <property type="entry name" value="Intergrase catalytic core"/>
    <property type="match status" value="1"/>
</dbReference>
<reference evidence="2" key="1">
    <citation type="journal article" date="2023" name="Front. Mar. Sci.">
        <title>A new Merluccius polli reference genome to investigate the effects of global change in West African waters.</title>
        <authorList>
            <person name="Mateo J.L."/>
            <person name="Blanco-Fernandez C."/>
            <person name="Garcia-Vazquez E."/>
            <person name="Machado-Schiaffino G."/>
        </authorList>
    </citation>
    <scope>NUCLEOTIDE SEQUENCE</scope>
    <source>
        <strain evidence="2">C29</strain>
        <tissue evidence="2">Fin</tissue>
    </source>
</reference>
<name>A0AA47MAK8_MERPO</name>
<organism evidence="2 3">
    <name type="scientific">Merluccius polli</name>
    <name type="common">Benguela hake</name>
    <name type="synonym">Merluccius cadenati</name>
    <dbReference type="NCBI Taxonomy" id="89951"/>
    <lineage>
        <taxon>Eukaryota</taxon>
        <taxon>Metazoa</taxon>
        <taxon>Chordata</taxon>
        <taxon>Craniata</taxon>
        <taxon>Vertebrata</taxon>
        <taxon>Euteleostomi</taxon>
        <taxon>Actinopterygii</taxon>
        <taxon>Neopterygii</taxon>
        <taxon>Teleostei</taxon>
        <taxon>Neoteleostei</taxon>
        <taxon>Acanthomorphata</taxon>
        <taxon>Zeiogadaria</taxon>
        <taxon>Gadariae</taxon>
        <taxon>Gadiformes</taxon>
        <taxon>Gadoidei</taxon>
        <taxon>Merlucciidae</taxon>
        <taxon>Merluccius</taxon>
    </lineage>
</organism>